<gene>
    <name evidence="4" type="ORF">SAMN05421855_1011013</name>
</gene>
<dbReference type="Gene3D" id="2.40.128.720">
    <property type="match status" value="2"/>
</dbReference>
<name>A0A1G7DJ30_9FLAO</name>
<dbReference type="RefSeq" id="WP_139149363.1">
    <property type="nucleotide sequence ID" value="NZ_BMWO01000001.1"/>
</dbReference>
<feature type="domain" description="Secretion system C-terminal sorting" evidence="3">
    <location>
        <begin position="304"/>
        <end position="373"/>
    </location>
</feature>
<dbReference type="AlphaFoldDB" id="A0A1G7DJ30"/>
<sequence length="375" mass="42703">MRKFALSFLVMLLFCSSYAQLKPIDVPEVWETEVLDFPTPGWNLFSRVTYTFNSICLPTEALAEALNVTTGTIENASFLEISYNSDNLPSVSMGSNWNSTTNQFEEIIRTTYAYSGTVLQSETYAFKVGSAWEDSNRKRYTYDSNGLYDEIFEEDWDGSSWVPNKKETYTHNASDLFQEIVFSEYVSGGYVNNKRETYTSYVGDNLTEMIKDDWNGSAWEADEKEEYNYDASNFLVESLYYEWDGSEYDLDAREVRTNNAQGQPTERVVQNRMGSTWQDETRGTRSYPPCALAISEAMGVDFKMYPNPASEQVIVTLKEQTAATIQIVDSQGKMLYNAQFEGISQTVPVSKLSTGIYFITLTTDHGTTTKKMVKR</sequence>
<evidence type="ECO:0000256" key="2">
    <source>
        <dbReference type="SAM" id="SignalP"/>
    </source>
</evidence>
<evidence type="ECO:0000313" key="5">
    <source>
        <dbReference type="Proteomes" id="UP000199321"/>
    </source>
</evidence>
<evidence type="ECO:0000256" key="1">
    <source>
        <dbReference type="ARBA" id="ARBA00022729"/>
    </source>
</evidence>
<evidence type="ECO:0000259" key="3">
    <source>
        <dbReference type="Pfam" id="PF18962"/>
    </source>
</evidence>
<dbReference type="OrthoDB" id="1491720at2"/>
<protein>
    <submittedName>
        <fullName evidence="4">Por secretion system C-terminal sorting domain-containing protein</fullName>
    </submittedName>
</protein>
<keyword evidence="5" id="KW-1185">Reference proteome</keyword>
<organism evidence="4 5">
    <name type="scientific">Ulvibacter litoralis</name>
    <dbReference type="NCBI Taxonomy" id="227084"/>
    <lineage>
        <taxon>Bacteria</taxon>
        <taxon>Pseudomonadati</taxon>
        <taxon>Bacteroidota</taxon>
        <taxon>Flavobacteriia</taxon>
        <taxon>Flavobacteriales</taxon>
        <taxon>Flavobacteriaceae</taxon>
        <taxon>Ulvibacter</taxon>
    </lineage>
</organism>
<dbReference type="InterPro" id="IPR026444">
    <property type="entry name" value="Secre_tail"/>
</dbReference>
<dbReference type="Proteomes" id="UP000199321">
    <property type="component" value="Unassembled WGS sequence"/>
</dbReference>
<dbReference type="NCBIfam" id="TIGR04183">
    <property type="entry name" value="Por_Secre_tail"/>
    <property type="match status" value="1"/>
</dbReference>
<evidence type="ECO:0000313" key="4">
    <source>
        <dbReference type="EMBL" id="SDE51532.1"/>
    </source>
</evidence>
<dbReference type="EMBL" id="FNBA01000001">
    <property type="protein sequence ID" value="SDE51532.1"/>
    <property type="molecule type" value="Genomic_DNA"/>
</dbReference>
<keyword evidence="1 2" id="KW-0732">Signal</keyword>
<dbReference type="Pfam" id="PF18962">
    <property type="entry name" value="Por_Secre_tail"/>
    <property type="match status" value="1"/>
</dbReference>
<feature type="signal peptide" evidence="2">
    <location>
        <begin position="1"/>
        <end position="19"/>
    </location>
</feature>
<dbReference type="STRING" id="227084.SAMN05421855_1011013"/>
<accession>A0A1G7DJ30</accession>
<reference evidence="4 5" key="1">
    <citation type="submission" date="2016-10" db="EMBL/GenBank/DDBJ databases">
        <authorList>
            <person name="de Groot N.N."/>
        </authorList>
    </citation>
    <scope>NUCLEOTIDE SEQUENCE [LARGE SCALE GENOMIC DNA]</scope>
    <source>
        <strain evidence="4 5">DSM 16195</strain>
    </source>
</reference>
<proteinExistence type="predicted"/>
<feature type="chain" id="PRO_5011718256" evidence="2">
    <location>
        <begin position="20"/>
        <end position="375"/>
    </location>
</feature>